<reference evidence="2" key="1">
    <citation type="submission" date="2025-08" db="UniProtKB">
        <authorList>
            <consortium name="RefSeq"/>
        </authorList>
    </citation>
    <scope>IDENTIFICATION</scope>
</reference>
<dbReference type="Proteomes" id="UP000694872">
    <property type="component" value="Unplaced"/>
</dbReference>
<name>A0AAJ7ELB5_PAPXU</name>
<sequence length="114" mass="12664">MELNIRKTFIIAAILPWCSISDYYEKLSKSIQELTTKVVMILMTKPLISCLIVLISACFLTIPIFISFTLLAIVFGIIVIIIVVEGVIVFVILIATVQGILIYVLIISLVSYAI</sequence>
<dbReference type="RefSeq" id="XP_013182083.1">
    <property type="nucleotide sequence ID" value="XM_013326629.1"/>
</dbReference>
<dbReference type="GO" id="GO:0016020">
    <property type="term" value="C:membrane"/>
    <property type="evidence" value="ECO:0007669"/>
    <property type="project" value="InterPro"/>
</dbReference>
<dbReference type="GeneID" id="106128313"/>
<proteinExistence type="predicted"/>
<keyword evidence="1" id="KW-0812">Transmembrane</keyword>
<organism evidence="2">
    <name type="scientific">Papilio xuthus</name>
    <name type="common">Asian swallowtail butterfly</name>
    <dbReference type="NCBI Taxonomy" id="66420"/>
    <lineage>
        <taxon>Eukaryota</taxon>
        <taxon>Metazoa</taxon>
        <taxon>Ecdysozoa</taxon>
        <taxon>Arthropoda</taxon>
        <taxon>Hexapoda</taxon>
        <taxon>Insecta</taxon>
        <taxon>Pterygota</taxon>
        <taxon>Neoptera</taxon>
        <taxon>Endopterygota</taxon>
        <taxon>Lepidoptera</taxon>
        <taxon>Glossata</taxon>
        <taxon>Ditrysia</taxon>
        <taxon>Papilionoidea</taxon>
        <taxon>Papilionidae</taxon>
        <taxon>Papilioninae</taxon>
        <taxon>Papilio</taxon>
    </lineage>
</organism>
<dbReference type="GO" id="GO:0022857">
    <property type="term" value="F:transmembrane transporter activity"/>
    <property type="evidence" value="ECO:0007669"/>
    <property type="project" value="InterPro"/>
</dbReference>
<keyword evidence="1" id="KW-1133">Transmembrane helix</keyword>
<keyword evidence="1" id="KW-0472">Membrane</keyword>
<accession>A0AAJ7ELB5</accession>
<dbReference type="KEGG" id="pxu:106128313"/>
<dbReference type="InterPro" id="IPR001734">
    <property type="entry name" value="Na/solute_symporter"/>
</dbReference>
<dbReference type="PROSITE" id="PS50283">
    <property type="entry name" value="NA_SOLUT_SYMP_3"/>
    <property type="match status" value="1"/>
</dbReference>
<evidence type="ECO:0000256" key="1">
    <source>
        <dbReference type="SAM" id="Phobius"/>
    </source>
</evidence>
<protein>
    <submittedName>
        <fullName evidence="2">Uncharacterized protein LOC106128313</fullName>
    </submittedName>
</protein>
<feature type="transmembrane region" description="Helical" evidence="1">
    <location>
        <begin position="88"/>
        <end position="113"/>
    </location>
</feature>
<evidence type="ECO:0000313" key="2">
    <source>
        <dbReference type="RefSeq" id="XP_013182083.1"/>
    </source>
</evidence>
<feature type="transmembrane region" description="Helical" evidence="1">
    <location>
        <begin position="50"/>
        <end position="82"/>
    </location>
</feature>
<gene>
    <name evidence="2" type="primary">LOC106128313</name>
</gene>
<dbReference type="AlphaFoldDB" id="A0AAJ7ELB5"/>